<dbReference type="OrthoDB" id="8394026at2"/>
<organism evidence="1 2">
    <name type="scientific">Borborobacter arsenicus</name>
    <dbReference type="NCBI Taxonomy" id="1851146"/>
    <lineage>
        <taxon>Bacteria</taxon>
        <taxon>Pseudomonadati</taxon>
        <taxon>Pseudomonadota</taxon>
        <taxon>Alphaproteobacteria</taxon>
        <taxon>Hyphomicrobiales</taxon>
        <taxon>Phyllobacteriaceae</taxon>
        <taxon>Borborobacter</taxon>
    </lineage>
</organism>
<dbReference type="EMBL" id="RKST01000008">
    <property type="protein sequence ID" value="RUM97915.1"/>
    <property type="molecule type" value="Genomic_DNA"/>
</dbReference>
<name>A0A432V6Y6_9HYPH</name>
<sequence>MTIKLGSLAADLTKERDGEWIEPKEWHGLNPEKPMELTSLPGLAFHVRSTNYPPYVTARQAELERLKKDYPKDDVPADIAAQIEGKLAVEHLLLGWRGLDVTYSPEVAATVTAAEEHRVLRSMIYWCAGRVGKRNVEFVKDAAKNSEGPSAGV</sequence>
<proteinExistence type="predicted"/>
<keyword evidence="2" id="KW-1185">Reference proteome</keyword>
<gene>
    <name evidence="1" type="ORF">EET67_09885</name>
</gene>
<dbReference type="RefSeq" id="WP_128626786.1">
    <property type="nucleotide sequence ID" value="NZ_RKST01000008.1"/>
</dbReference>
<reference evidence="1 2" key="1">
    <citation type="submission" date="2018-11" db="EMBL/GenBank/DDBJ databases">
        <title>Pseudaminobacter arsenicus sp. nov., an arsenic-resistant bacterium isolated from arsenic-rich aquifers.</title>
        <authorList>
            <person name="Mu Y."/>
        </authorList>
    </citation>
    <scope>NUCLEOTIDE SEQUENCE [LARGE SCALE GENOMIC DNA]</scope>
    <source>
        <strain evidence="1 2">CB3</strain>
    </source>
</reference>
<accession>A0A432V6Y6</accession>
<evidence type="ECO:0000313" key="1">
    <source>
        <dbReference type="EMBL" id="RUM97915.1"/>
    </source>
</evidence>
<dbReference type="AlphaFoldDB" id="A0A432V6Y6"/>
<comment type="caution">
    <text evidence="1">The sequence shown here is derived from an EMBL/GenBank/DDBJ whole genome shotgun (WGS) entry which is preliminary data.</text>
</comment>
<evidence type="ECO:0000313" key="2">
    <source>
        <dbReference type="Proteomes" id="UP000281647"/>
    </source>
</evidence>
<protein>
    <submittedName>
        <fullName evidence="1">Uncharacterized protein</fullName>
    </submittedName>
</protein>
<dbReference type="Proteomes" id="UP000281647">
    <property type="component" value="Unassembled WGS sequence"/>
</dbReference>